<keyword evidence="3" id="KW-1185">Reference proteome</keyword>
<dbReference type="EMBL" id="MVDE01000049">
    <property type="protein sequence ID" value="PKQ61166.1"/>
    <property type="molecule type" value="Genomic_DNA"/>
</dbReference>
<comment type="caution">
    <text evidence="2">The sequence shown here is derived from an EMBL/GenBank/DDBJ whole genome shotgun (WGS) entry which is preliminary data.</text>
</comment>
<dbReference type="Proteomes" id="UP000233618">
    <property type="component" value="Unassembled WGS sequence"/>
</dbReference>
<proteinExistence type="predicted"/>
<dbReference type="InterPro" id="IPR046621">
    <property type="entry name" value="DUF6734"/>
</dbReference>
<name>A0A2N3HSZ4_9BACT</name>
<evidence type="ECO:0000313" key="2">
    <source>
        <dbReference type="EMBL" id="PKQ61166.1"/>
    </source>
</evidence>
<dbReference type="AlphaFoldDB" id="A0A2N3HSZ4"/>
<reference evidence="2 3" key="1">
    <citation type="journal article" date="2017" name="Front. Microbiol.">
        <title>Labilibaculum manganireducens gen. nov., sp. nov. and Labilibaculum filiforme sp. nov., Novel Bacteroidetes Isolated from Subsurface Sediments of the Baltic Sea.</title>
        <authorList>
            <person name="Vandieken V."/>
            <person name="Marshall I.P."/>
            <person name="Niemann H."/>
            <person name="Engelen B."/>
            <person name="Cypionka H."/>
        </authorList>
    </citation>
    <scope>NUCLEOTIDE SEQUENCE [LARGE SCALE GENOMIC DNA]</scope>
    <source>
        <strain evidence="2 3">59.10-2M</strain>
    </source>
</reference>
<evidence type="ECO:0000313" key="3">
    <source>
        <dbReference type="Proteomes" id="UP000233618"/>
    </source>
</evidence>
<feature type="domain" description="DUF6734" evidence="1">
    <location>
        <begin position="1"/>
        <end position="289"/>
    </location>
</feature>
<sequence>MKVIQTYWSAPAKFNNPDDLNGRNNGGWPSEFYHACSWALSNLKFKQFYPEIVLYTDKDGYDWLINKLGLEYSEVVCNLDCLSKYHPLLWALPKVYAYSQQNAPFIHADGDVFIWEKFNSTFEKSQLLVQNFEKNFAFYQTSLNQIEENFRDIPSLLMDEIRKKQTITAINAGVIGGQNYEFFKEYAAIAMDLVDKNTDQISKINIGMFNPVFEQLIFFLLAKQKRLEITPLCEGVKETFEQFLRVNDVPILTKYIHTIGVSKRKEFIYLEIEARLKYEFPEVYQRIRDTYFPGKKKEKASEKISVDQFDSYPDYPNTRVLLKKMKITICDSDKEKIENFMCELFEKEEFDKQQYLLMDIYQIEQATTKILLNQQDKVIPPLEETIKNRLDLVYNYNKSSFLGRTFSIDKERCVIQFIFHDFNENIDTTYLRQIAEGKTQIGMKKAPQLMLIKWIDNKIKYQILKDWDILLYYFEDSEISGNQIIDLIKSGQTPFEYESNDIEEDVFYFLIQNSLYYSHLNVCNG</sequence>
<dbReference type="Pfam" id="PF20508">
    <property type="entry name" value="DUF6734"/>
    <property type="match status" value="1"/>
</dbReference>
<dbReference type="RefSeq" id="WP_101311610.1">
    <property type="nucleotide sequence ID" value="NZ_MVDE01000049.1"/>
</dbReference>
<organism evidence="2 3">
    <name type="scientific">Labilibaculum manganireducens</name>
    <dbReference type="NCBI Taxonomy" id="1940525"/>
    <lineage>
        <taxon>Bacteria</taxon>
        <taxon>Pseudomonadati</taxon>
        <taxon>Bacteroidota</taxon>
        <taxon>Bacteroidia</taxon>
        <taxon>Marinilabiliales</taxon>
        <taxon>Marinifilaceae</taxon>
        <taxon>Labilibaculum</taxon>
    </lineage>
</organism>
<evidence type="ECO:0000259" key="1">
    <source>
        <dbReference type="Pfam" id="PF20508"/>
    </source>
</evidence>
<accession>A0A2N3HSZ4</accession>
<gene>
    <name evidence="2" type="ORF">BZG01_19915</name>
</gene>
<protein>
    <recommendedName>
        <fullName evidence="1">DUF6734 domain-containing protein</fullName>
    </recommendedName>
</protein>